<feature type="region of interest" description="Disordered" evidence="1">
    <location>
        <begin position="38"/>
        <end position="58"/>
    </location>
</feature>
<gene>
    <name evidence="2" type="ORF">L195_g030336</name>
</gene>
<evidence type="ECO:0000256" key="1">
    <source>
        <dbReference type="SAM" id="MobiDB-lite"/>
    </source>
</evidence>
<accession>A0A2K3L7A2</accession>
<sequence length="120" mass="13477">MRERLSKFEQFQNTTPFLFSLNCSEAVEGNNTVFSDSPSTIRVSSDEGRTGKAGTSEPNLRSSFRSLVRFFMLEGMLSILLSPKASISSLLRHPKDDGSDFMQMPVRSPRMFLVFCNIQG</sequence>
<organism evidence="2 3">
    <name type="scientific">Trifolium pratense</name>
    <name type="common">Red clover</name>
    <dbReference type="NCBI Taxonomy" id="57577"/>
    <lineage>
        <taxon>Eukaryota</taxon>
        <taxon>Viridiplantae</taxon>
        <taxon>Streptophyta</taxon>
        <taxon>Embryophyta</taxon>
        <taxon>Tracheophyta</taxon>
        <taxon>Spermatophyta</taxon>
        <taxon>Magnoliopsida</taxon>
        <taxon>eudicotyledons</taxon>
        <taxon>Gunneridae</taxon>
        <taxon>Pentapetalae</taxon>
        <taxon>rosids</taxon>
        <taxon>fabids</taxon>
        <taxon>Fabales</taxon>
        <taxon>Fabaceae</taxon>
        <taxon>Papilionoideae</taxon>
        <taxon>50 kb inversion clade</taxon>
        <taxon>NPAAA clade</taxon>
        <taxon>Hologalegina</taxon>
        <taxon>IRL clade</taxon>
        <taxon>Trifolieae</taxon>
        <taxon>Trifolium</taxon>
    </lineage>
</organism>
<protein>
    <submittedName>
        <fullName evidence="2">Uncharacterized protein</fullName>
    </submittedName>
</protein>
<proteinExistence type="predicted"/>
<dbReference type="Proteomes" id="UP000236291">
    <property type="component" value="Unassembled WGS sequence"/>
</dbReference>
<reference evidence="2 3" key="2">
    <citation type="journal article" date="2017" name="Front. Plant Sci.">
        <title>Gene Classification and Mining of Molecular Markers Useful in Red Clover (Trifolium pratense) Breeding.</title>
        <authorList>
            <person name="Istvanek J."/>
            <person name="Dluhosova J."/>
            <person name="Dluhos P."/>
            <person name="Patkova L."/>
            <person name="Nedelnik J."/>
            <person name="Repkova J."/>
        </authorList>
    </citation>
    <scope>NUCLEOTIDE SEQUENCE [LARGE SCALE GENOMIC DNA]</scope>
    <source>
        <strain evidence="3">cv. Tatra</strain>
        <tissue evidence="2">Young leaves</tissue>
    </source>
</reference>
<evidence type="ECO:0000313" key="2">
    <source>
        <dbReference type="EMBL" id="PNX74417.1"/>
    </source>
</evidence>
<dbReference type="AlphaFoldDB" id="A0A2K3L7A2"/>
<name>A0A2K3L7A2_TRIPR</name>
<reference evidence="2 3" key="1">
    <citation type="journal article" date="2014" name="Am. J. Bot.">
        <title>Genome assembly and annotation for red clover (Trifolium pratense; Fabaceae).</title>
        <authorList>
            <person name="Istvanek J."/>
            <person name="Jaros M."/>
            <person name="Krenek A."/>
            <person name="Repkova J."/>
        </authorList>
    </citation>
    <scope>NUCLEOTIDE SEQUENCE [LARGE SCALE GENOMIC DNA]</scope>
    <source>
        <strain evidence="3">cv. Tatra</strain>
        <tissue evidence="2">Young leaves</tissue>
    </source>
</reference>
<comment type="caution">
    <text evidence="2">The sequence shown here is derived from an EMBL/GenBank/DDBJ whole genome shotgun (WGS) entry which is preliminary data.</text>
</comment>
<evidence type="ECO:0000313" key="3">
    <source>
        <dbReference type="Proteomes" id="UP000236291"/>
    </source>
</evidence>
<dbReference type="EMBL" id="ASHM01027490">
    <property type="protein sequence ID" value="PNX74417.1"/>
    <property type="molecule type" value="Genomic_DNA"/>
</dbReference>